<evidence type="ECO:0008006" key="4">
    <source>
        <dbReference type="Google" id="ProtNLM"/>
    </source>
</evidence>
<name>A0A6I6D083_9GAMM</name>
<evidence type="ECO:0000313" key="3">
    <source>
        <dbReference type="Proteomes" id="UP000427716"/>
    </source>
</evidence>
<feature type="transmembrane region" description="Helical" evidence="1">
    <location>
        <begin position="41"/>
        <end position="60"/>
    </location>
</feature>
<reference evidence="2 3" key="1">
    <citation type="submission" date="2019-11" db="EMBL/GenBank/DDBJ databases">
        <authorList>
            <person name="Zhang J."/>
            <person name="Sun C."/>
        </authorList>
    </citation>
    <scope>NUCLEOTIDE SEQUENCE [LARGE SCALE GENOMIC DNA]</scope>
    <source>
        <strain evidence="3">sp2</strain>
    </source>
</reference>
<dbReference type="AlphaFoldDB" id="A0A6I6D083"/>
<feature type="transmembrane region" description="Helical" evidence="1">
    <location>
        <begin position="213"/>
        <end position="228"/>
    </location>
</feature>
<evidence type="ECO:0000256" key="1">
    <source>
        <dbReference type="SAM" id="Phobius"/>
    </source>
</evidence>
<feature type="transmembrane region" description="Helical" evidence="1">
    <location>
        <begin position="350"/>
        <end position="368"/>
    </location>
</feature>
<dbReference type="KEGG" id="ghl:GM160_04995"/>
<proteinExistence type="predicted"/>
<keyword evidence="1" id="KW-0812">Transmembrane</keyword>
<dbReference type="RefSeq" id="WP_156573656.1">
    <property type="nucleotide sequence ID" value="NZ_CP046415.1"/>
</dbReference>
<sequence length="430" mass="47500">MIDNVKCSESRVTGSVVGGLVPSVFATFVIFLILYEPDFRLQVFGSYISAVIIAALYFFAFRSSISLHLGVSKQELLIIGLLVFSLVFILFVVASAGGDVSKALHLVIYLGFVVPFAAVVLLIFLGNRGMEFFLSIIAVAAFLQALLMFGEFFSETISAALDEIVSRPELVHSSYRVSGISSMTGDGLSFVQFIGFSSAFSLAYLFESVRHNKVWYFLAAVIFVSMLFAGRTGLLLSTLFVLAVLAATSWRRLLTFAFSGSFVIAFLVVAFFAVPGAFVGGFGVSFRHALEPFISLASGSGFRVSSINDLLNNHLVFPDSIRVWMLGAGQWGDANTGGNYMGTDIGYLRMIWYVGLPASLMIYSWYLYALVPMWRARPDLKYYLFPLFFCLFVAHFKFPFLLGSQAVFFVLLIFFSVMRERSYSGLMGAK</sequence>
<organism evidence="2 3">
    <name type="scientific">Guyparkeria halophila</name>
    <dbReference type="NCBI Taxonomy" id="47960"/>
    <lineage>
        <taxon>Bacteria</taxon>
        <taxon>Pseudomonadati</taxon>
        <taxon>Pseudomonadota</taxon>
        <taxon>Gammaproteobacteria</taxon>
        <taxon>Chromatiales</taxon>
        <taxon>Thioalkalibacteraceae</taxon>
        <taxon>Guyparkeria</taxon>
    </lineage>
</organism>
<keyword evidence="1" id="KW-0472">Membrane</keyword>
<feature type="transmembrane region" description="Helical" evidence="1">
    <location>
        <begin position="262"/>
        <end position="286"/>
    </location>
</feature>
<gene>
    <name evidence="2" type="ORF">GM160_04995</name>
</gene>
<dbReference type="Proteomes" id="UP000427716">
    <property type="component" value="Chromosome"/>
</dbReference>
<feature type="transmembrane region" description="Helical" evidence="1">
    <location>
        <begin position="132"/>
        <end position="153"/>
    </location>
</feature>
<feature type="transmembrane region" description="Helical" evidence="1">
    <location>
        <begin position="76"/>
        <end position="97"/>
    </location>
</feature>
<accession>A0A6I6D083</accession>
<feature type="transmembrane region" description="Helical" evidence="1">
    <location>
        <begin position="187"/>
        <end position="206"/>
    </location>
</feature>
<keyword evidence="1" id="KW-1133">Transmembrane helix</keyword>
<feature type="transmembrane region" description="Helical" evidence="1">
    <location>
        <begin position="103"/>
        <end position="125"/>
    </location>
</feature>
<dbReference type="EMBL" id="CP046415">
    <property type="protein sequence ID" value="QGT78308.1"/>
    <property type="molecule type" value="Genomic_DNA"/>
</dbReference>
<protein>
    <recommendedName>
        <fullName evidence="4">Oligosaccharide repeat unit polymerase</fullName>
    </recommendedName>
</protein>
<feature type="transmembrane region" description="Helical" evidence="1">
    <location>
        <begin position="12"/>
        <end position="35"/>
    </location>
</feature>
<keyword evidence="3" id="KW-1185">Reference proteome</keyword>
<evidence type="ECO:0000313" key="2">
    <source>
        <dbReference type="EMBL" id="QGT78308.1"/>
    </source>
</evidence>
<feature type="transmembrane region" description="Helical" evidence="1">
    <location>
        <begin position="402"/>
        <end position="418"/>
    </location>
</feature>